<feature type="transmembrane region" description="Helical" evidence="6">
    <location>
        <begin position="69"/>
        <end position="88"/>
    </location>
</feature>
<keyword evidence="2" id="KW-0813">Transport</keyword>
<evidence type="ECO:0000256" key="6">
    <source>
        <dbReference type="SAM" id="Phobius"/>
    </source>
</evidence>
<organism evidence="8 9">
    <name type="scientific">Ewingella americana</name>
    <dbReference type="NCBI Taxonomy" id="41202"/>
    <lineage>
        <taxon>Bacteria</taxon>
        <taxon>Pseudomonadati</taxon>
        <taxon>Pseudomonadota</taxon>
        <taxon>Gammaproteobacteria</taxon>
        <taxon>Enterobacterales</taxon>
        <taxon>Yersiniaceae</taxon>
        <taxon>Ewingella</taxon>
    </lineage>
</organism>
<feature type="transmembrane region" description="Helical" evidence="6">
    <location>
        <begin position="301"/>
        <end position="322"/>
    </location>
</feature>
<feature type="domain" description="Major facilitator superfamily (MFS) profile" evidence="7">
    <location>
        <begin position="29"/>
        <end position="449"/>
    </location>
</feature>
<sequence length="451" mass="49605">MAVSETINGSSISQQINKSKLYRKVAWRIMPILLISYIVGYLDRVGISFSKFQMMPDILNGNMALAESVYGLGAGVFFIGYIIAGVPSNMVLSKYGARKIIALLMVIWGGISILSVFITSPTQFYIARFFLGIAEAGFYPGVILYLTLWFPSGQRAKMTALFVCGIPISNIIGGPLCGWIIEHMNGLMQMSGWQWLFFISGPRALLIALVIFFFLDNTYQNAKWLTDEEKEMIHEDMDQANQQRLLNAKNGIVAHEWTMKTMLKSSAFTKMWLICFCTVMGQGGLAFWVPTIIKDTGVKSVFDVGLLSMVPYMLAVVAMLLAARSSDKHRERRWHIVVPFCIAAVAMVSIGVFQDNKSIVMFSLCIAVAASLVPSPLFWSLPNAIFTGTCAAAGIALINSIANIGGFISPYIIGYFKNTTNSNLVAMCVLASMMLLGAILTLTVPAKMVNK</sequence>
<dbReference type="PANTHER" id="PTHR43791">
    <property type="entry name" value="PERMEASE-RELATED"/>
    <property type="match status" value="1"/>
</dbReference>
<dbReference type="InterPro" id="IPR011701">
    <property type="entry name" value="MFS"/>
</dbReference>
<dbReference type="PROSITE" id="PS50850">
    <property type="entry name" value="MFS"/>
    <property type="match status" value="1"/>
</dbReference>
<dbReference type="AlphaFoldDB" id="A0A377NKH4"/>
<feature type="transmembrane region" description="Helical" evidence="6">
    <location>
        <begin position="193"/>
        <end position="215"/>
    </location>
</feature>
<evidence type="ECO:0000313" key="8">
    <source>
        <dbReference type="EMBL" id="STQ46446.1"/>
    </source>
</evidence>
<evidence type="ECO:0000256" key="2">
    <source>
        <dbReference type="ARBA" id="ARBA00022448"/>
    </source>
</evidence>
<dbReference type="GO" id="GO:0022857">
    <property type="term" value="F:transmembrane transporter activity"/>
    <property type="evidence" value="ECO:0007669"/>
    <property type="project" value="InterPro"/>
</dbReference>
<evidence type="ECO:0000259" key="7">
    <source>
        <dbReference type="PROSITE" id="PS50850"/>
    </source>
</evidence>
<evidence type="ECO:0000256" key="3">
    <source>
        <dbReference type="ARBA" id="ARBA00022692"/>
    </source>
</evidence>
<dbReference type="GO" id="GO:0016020">
    <property type="term" value="C:membrane"/>
    <property type="evidence" value="ECO:0007669"/>
    <property type="project" value="UniProtKB-SubCell"/>
</dbReference>
<dbReference type="InterPro" id="IPR020846">
    <property type="entry name" value="MFS_dom"/>
</dbReference>
<dbReference type="EMBL" id="UGGO01000001">
    <property type="protein sequence ID" value="STQ46446.1"/>
    <property type="molecule type" value="Genomic_DNA"/>
</dbReference>
<feature type="transmembrane region" description="Helical" evidence="6">
    <location>
        <begin position="100"/>
        <end position="119"/>
    </location>
</feature>
<reference evidence="8 9" key="1">
    <citation type="submission" date="2018-06" db="EMBL/GenBank/DDBJ databases">
        <authorList>
            <consortium name="Pathogen Informatics"/>
            <person name="Doyle S."/>
        </authorList>
    </citation>
    <scope>NUCLEOTIDE SEQUENCE [LARGE SCALE GENOMIC DNA]</scope>
    <source>
        <strain evidence="8 9">NCTC12157</strain>
    </source>
</reference>
<keyword evidence="3 6" id="KW-0812">Transmembrane</keyword>
<keyword evidence="5 6" id="KW-0472">Membrane</keyword>
<name>A0A377NKH4_9GAMM</name>
<protein>
    <submittedName>
        <fullName evidence="8">Inner membrane transport protein RhmT</fullName>
    </submittedName>
</protein>
<comment type="subcellular location">
    <subcellularLocation>
        <location evidence="1">Membrane</location>
        <topology evidence="1">Multi-pass membrane protein</topology>
    </subcellularLocation>
</comment>
<dbReference type="SUPFAM" id="SSF103473">
    <property type="entry name" value="MFS general substrate transporter"/>
    <property type="match status" value="1"/>
</dbReference>
<feature type="transmembrane region" description="Helical" evidence="6">
    <location>
        <begin position="359"/>
        <end position="379"/>
    </location>
</feature>
<feature type="transmembrane region" description="Helical" evidence="6">
    <location>
        <begin position="125"/>
        <end position="148"/>
    </location>
</feature>
<dbReference type="CDD" id="cd17319">
    <property type="entry name" value="MFS_ExuT_GudP_like"/>
    <property type="match status" value="1"/>
</dbReference>
<dbReference type="PANTHER" id="PTHR43791:SF36">
    <property type="entry name" value="TRANSPORTER, PUTATIVE (AFU_ORTHOLOGUE AFUA_6G08340)-RELATED"/>
    <property type="match status" value="1"/>
</dbReference>
<dbReference type="Proteomes" id="UP000254304">
    <property type="component" value="Unassembled WGS sequence"/>
</dbReference>
<evidence type="ECO:0000313" key="9">
    <source>
        <dbReference type="Proteomes" id="UP000254304"/>
    </source>
</evidence>
<evidence type="ECO:0000256" key="5">
    <source>
        <dbReference type="ARBA" id="ARBA00023136"/>
    </source>
</evidence>
<proteinExistence type="predicted"/>
<feature type="transmembrane region" description="Helical" evidence="6">
    <location>
        <begin position="25"/>
        <end position="42"/>
    </location>
</feature>
<evidence type="ECO:0000256" key="4">
    <source>
        <dbReference type="ARBA" id="ARBA00022989"/>
    </source>
</evidence>
<keyword evidence="4 6" id="KW-1133">Transmembrane helix</keyword>
<feature type="transmembrane region" description="Helical" evidence="6">
    <location>
        <begin position="271"/>
        <end position="289"/>
    </location>
</feature>
<gene>
    <name evidence="8" type="primary">rhmT_7</name>
    <name evidence="8" type="ORF">NCTC12157_04227</name>
</gene>
<accession>A0A377NKH4</accession>
<feature type="transmembrane region" description="Helical" evidence="6">
    <location>
        <begin position="391"/>
        <end position="412"/>
    </location>
</feature>
<dbReference type="Gene3D" id="1.20.1250.20">
    <property type="entry name" value="MFS general substrate transporter like domains"/>
    <property type="match status" value="2"/>
</dbReference>
<dbReference type="FunFam" id="1.20.1250.20:FF:000018">
    <property type="entry name" value="MFS transporter permease"/>
    <property type="match status" value="1"/>
</dbReference>
<feature type="transmembrane region" description="Helical" evidence="6">
    <location>
        <begin position="160"/>
        <end position="181"/>
    </location>
</feature>
<evidence type="ECO:0000256" key="1">
    <source>
        <dbReference type="ARBA" id="ARBA00004141"/>
    </source>
</evidence>
<feature type="transmembrane region" description="Helical" evidence="6">
    <location>
        <begin position="424"/>
        <end position="444"/>
    </location>
</feature>
<dbReference type="Pfam" id="PF07690">
    <property type="entry name" value="MFS_1"/>
    <property type="match status" value="1"/>
</dbReference>
<dbReference type="InterPro" id="IPR036259">
    <property type="entry name" value="MFS_trans_sf"/>
</dbReference>
<feature type="transmembrane region" description="Helical" evidence="6">
    <location>
        <begin position="334"/>
        <end position="353"/>
    </location>
</feature>